<dbReference type="AlphaFoldDB" id="A0A382IPK2"/>
<keyword evidence="5 7" id="KW-1133">Transmembrane helix</keyword>
<protein>
    <recommendedName>
        <fullName evidence="8">ABC transmembrane type-1 domain-containing protein</fullName>
    </recommendedName>
</protein>
<feature type="domain" description="ABC transmembrane type-1" evidence="8">
    <location>
        <begin position="85"/>
        <end position="269"/>
    </location>
</feature>
<evidence type="ECO:0000259" key="8">
    <source>
        <dbReference type="PROSITE" id="PS50928"/>
    </source>
</evidence>
<evidence type="ECO:0000256" key="2">
    <source>
        <dbReference type="ARBA" id="ARBA00022448"/>
    </source>
</evidence>
<dbReference type="PANTHER" id="PTHR30043:SF1">
    <property type="entry name" value="ABC TRANSPORT SYSTEM PERMEASE PROTEIN P69"/>
    <property type="match status" value="1"/>
</dbReference>
<evidence type="ECO:0000256" key="6">
    <source>
        <dbReference type="ARBA" id="ARBA00023136"/>
    </source>
</evidence>
<feature type="transmembrane region" description="Helical" evidence="7">
    <location>
        <begin position="251"/>
        <end position="272"/>
    </location>
</feature>
<dbReference type="GO" id="GO:0005886">
    <property type="term" value="C:plasma membrane"/>
    <property type="evidence" value="ECO:0007669"/>
    <property type="project" value="UniProtKB-SubCell"/>
</dbReference>
<evidence type="ECO:0000256" key="1">
    <source>
        <dbReference type="ARBA" id="ARBA00004651"/>
    </source>
</evidence>
<dbReference type="PROSITE" id="PS50928">
    <property type="entry name" value="ABC_TM1"/>
    <property type="match status" value="1"/>
</dbReference>
<evidence type="ECO:0000256" key="4">
    <source>
        <dbReference type="ARBA" id="ARBA00022692"/>
    </source>
</evidence>
<feature type="transmembrane region" description="Helical" evidence="7">
    <location>
        <begin position="221"/>
        <end position="239"/>
    </location>
</feature>
<organism evidence="9">
    <name type="scientific">marine metagenome</name>
    <dbReference type="NCBI Taxonomy" id="408172"/>
    <lineage>
        <taxon>unclassified sequences</taxon>
        <taxon>metagenomes</taxon>
        <taxon>ecological metagenomes</taxon>
    </lineage>
</organism>
<feature type="transmembrane region" description="Helical" evidence="7">
    <location>
        <begin position="93"/>
        <end position="114"/>
    </location>
</feature>
<dbReference type="GO" id="GO:0015416">
    <property type="term" value="F:ABC-type phosphonate transporter activity"/>
    <property type="evidence" value="ECO:0007669"/>
    <property type="project" value="InterPro"/>
</dbReference>
<dbReference type="PANTHER" id="PTHR30043">
    <property type="entry name" value="PHOSPHONATES TRANSPORT SYSTEM PERMEASE PROTEIN"/>
    <property type="match status" value="1"/>
</dbReference>
<gene>
    <name evidence="9" type="ORF">METZ01_LOCUS254149</name>
</gene>
<keyword evidence="6 7" id="KW-0472">Membrane</keyword>
<dbReference type="NCBIfam" id="TIGR01097">
    <property type="entry name" value="PhnE"/>
    <property type="match status" value="1"/>
</dbReference>
<dbReference type="SUPFAM" id="SSF161098">
    <property type="entry name" value="MetI-like"/>
    <property type="match status" value="1"/>
</dbReference>
<accession>A0A382IPK2</accession>
<keyword evidence="3" id="KW-1003">Cell membrane</keyword>
<comment type="subcellular location">
    <subcellularLocation>
        <location evidence="1">Cell membrane</location>
        <topology evidence="1">Multi-pass membrane protein</topology>
    </subcellularLocation>
</comment>
<dbReference type="Pfam" id="PF00528">
    <property type="entry name" value="BPD_transp_1"/>
    <property type="match status" value="1"/>
</dbReference>
<feature type="transmembrane region" description="Helical" evidence="7">
    <location>
        <begin position="26"/>
        <end position="46"/>
    </location>
</feature>
<dbReference type="InterPro" id="IPR035906">
    <property type="entry name" value="MetI-like_sf"/>
</dbReference>
<keyword evidence="4 7" id="KW-0812">Transmembrane</keyword>
<dbReference type="Gene3D" id="1.10.3720.10">
    <property type="entry name" value="MetI-like"/>
    <property type="match status" value="1"/>
</dbReference>
<proteinExistence type="predicted"/>
<reference evidence="9" key="1">
    <citation type="submission" date="2018-05" db="EMBL/GenBank/DDBJ databases">
        <authorList>
            <person name="Lanie J.A."/>
            <person name="Ng W.-L."/>
            <person name="Kazmierczak K.M."/>
            <person name="Andrzejewski T.M."/>
            <person name="Davidsen T.M."/>
            <person name="Wayne K.J."/>
            <person name="Tettelin H."/>
            <person name="Glass J.I."/>
            <person name="Rusch D."/>
            <person name="Podicherti R."/>
            <person name="Tsui H.-C.T."/>
            <person name="Winkler M.E."/>
        </authorList>
    </citation>
    <scope>NUCLEOTIDE SEQUENCE</scope>
</reference>
<dbReference type="InterPro" id="IPR005769">
    <property type="entry name" value="PhnE/PtxC"/>
</dbReference>
<keyword evidence="2" id="KW-0813">Transport</keyword>
<dbReference type="CDD" id="cd06261">
    <property type="entry name" value="TM_PBP2"/>
    <property type="match status" value="1"/>
</dbReference>
<evidence type="ECO:0000256" key="5">
    <source>
        <dbReference type="ARBA" id="ARBA00022989"/>
    </source>
</evidence>
<sequence>MAVGEYGITLDDARHDYRRFVNLRRLIKFIALLLFCIFAVWMVWYLNIPLERLSGMFGRIGNMVFNRMMPPDFGYALTENVFHSILETIEMSFLGTVYGVLLAVPVAWFGAWNVTPSRTICYPLGRAILVLSRAIPPIIWAMILVVILGFGPMAGTITLVLLTLSFAGKLMSEQVEAIDMGPVEAIRATGAGEVKTFVYAVLPQVKPAWIGIIIYNWDSTFRASTILGFVGAGGLGLYIRSTTQLLDYERTMGIILVVIVLVIASEILSHFARRRIR</sequence>
<evidence type="ECO:0000313" key="9">
    <source>
        <dbReference type="EMBL" id="SVC01295.1"/>
    </source>
</evidence>
<name>A0A382IPK2_9ZZZZ</name>
<dbReference type="EMBL" id="UINC01068569">
    <property type="protein sequence ID" value="SVC01295.1"/>
    <property type="molecule type" value="Genomic_DNA"/>
</dbReference>
<evidence type="ECO:0000256" key="3">
    <source>
        <dbReference type="ARBA" id="ARBA00022475"/>
    </source>
</evidence>
<dbReference type="InterPro" id="IPR000515">
    <property type="entry name" value="MetI-like"/>
</dbReference>
<evidence type="ECO:0000256" key="7">
    <source>
        <dbReference type="SAM" id="Phobius"/>
    </source>
</evidence>
<feature type="transmembrane region" description="Helical" evidence="7">
    <location>
        <begin position="134"/>
        <end position="162"/>
    </location>
</feature>